<dbReference type="PANTHER" id="PTHR13817">
    <property type="entry name" value="TITIN"/>
    <property type="match status" value="1"/>
</dbReference>
<dbReference type="InterPro" id="IPR050964">
    <property type="entry name" value="Striated_Muscle_Regulatory"/>
</dbReference>
<feature type="domain" description="Fibronectin type-III" evidence="4">
    <location>
        <begin position="276"/>
        <end position="374"/>
    </location>
</feature>
<dbReference type="Pfam" id="PF00041">
    <property type="entry name" value="fn3"/>
    <property type="match status" value="5"/>
</dbReference>
<dbReference type="PRINTS" id="PR00014">
    <property type="entry name" value="FNTYPEIII"/>
</dbReference>
<comment type="caution">
    <text evidence="5">The sequence shown here is derived from an EMBL/GenBank/DDBJ whole genome shotgun (WGS) entry which is preliminary data.</text>
</comment>
<feature type="region of interest" description="Disordered" evidence="2">
    <location>
        <begin position="464"/>
        <end position="486"/>
    </location>
</feature>
<keyword evidence="6" id="KW-1185">Reference proteome</keyword>
<feature type="domain" description="Ig-like" evidence="3">
    <location>
        <begin position="165"/>
        <end position="269"/>
    </location>
</feature>
<feature type="domain" description="Ig-like" evidence="3">
    <location>
        <begin position="800"/>
        <end position="876"/>
    </location>
</feature>
<dbReference type="CDD" id="cd00063">
    <property type="entry name" value="FN3"/>
    <property type="match status" value="6"/>
</dbReference>
<feature type="domain" description="Fibronectin type-III" evidence="4">
    <location>
        <begin position="379"/>
        <end position="482"/>
    </location>
</feature>
<evidence type="ECO:0008006" key="7">
    <source>
        <dbReference type="Google" id="ProtNLM"/>
    </source>
</evidence>
<feature type="domain" description="Fibronectin type-III" evidence="4">
    <location>
        <begin position="585"/>
        <end position="684"/>
    </location>
</feature>
<sequence length="1024" mass="112771">MWNAKVVEDGKDEFRIYDITPIDSQDMSKSKLIAQTTTQSGTVTCQAVNPHGSDEKRNEVKIQGPGSAPLNIRPTPFQNGFNVDWDPPAKPNGPVKAYIVYYTKDPDAPLSDWQKMSVPGDKTDATIMVDDEDTPYTIRVQAANDDGPGIISEPYDVTTGKKHIPLTVRLEVLDPPVTEGEETVVKPTQTIRFRCVAEGRPTPSVSYTWLPLNETESGVEPIPMRIDPNPDKEHSYVSIDVNSNTQSKRALLCQAKNPDGIVDDRQVFNVKQPGSPPTDIVPTVDVDNHVTIEWQPPKHPNGDIKTYNIYLSADPSKPMDQWQKFTVPADGKLVQEFMRGQLEPETPYYVKITAENDDGEGPLSDLTRFETKSGAPIDAPTDVLPTVADDNTVTLAWTAPRIPNGPLKSYTIYYTPDDGTALDEDYKNWPKMVVPANGDTGTATIDKDNIDPKKKYKVRISATNDMSEGPASDPVTFDSGSGGRPDLDSQKVIEILEIPPTIILEPSENPVNVPPKGNLQVLCRAEGIPTPTVKWVIHPDGEVIEGSVLRLTDLRKDASATCLAENNAGKTQEVLQILVAGPGSPPNEIVTMPTGNQEINVEWTTPDDTNGKVTDYIIHYGEIDPDSPNNEPRVWEETKVPADQVTHRLPGLKPKTKYAVRIQAVSDRGPGVKSDPQILRTLPKSPDAPEQPKVVVHDNNTVVVSFDAPKDPEDPSKPIRDFVVKYTSDDPATDDSEWKELTWKEPDDTDGHVSIPIDGENFSPDTKYTVKVIPRGEVDGPDSEPTVFTTGDGVIPPEKPVINVDAPDNIIKVPAETDYTVSCTSNGFPPPFVRWVDEKGNQISEGAMLKLQDIKETVKARCVAENVGGIEETPFTIYVAGPGNAPDNIRLSSDKPRTISVTWDPPTIPNGNITRYIVYYTPLDDQDPTHQIGQVPKRPISEWMTYHVVGEHLNDGEQRADLTDFVEPDTAYAVVIQAANDDGPGPYSSQHTARTMSRARKDLQPISEWNPQVNARRRSNGRSR</sequence>
<evidence type="ECO:0000256" key="2">
    <source>
        <dbReference type="SAM" id="MobiDB-lite"/>
    </source>
</evidence>
<feature type="domain" description="Fibronectin type-III" evidence="4">
    <location>
        <begin position="688"/>
        <end position="793"/>
    </location>
</feature>
<feature type="domain" description="Ig-like" evidence="3">
    <location>
        <begin position="500"/>
        <end position="576"/>
    </location>
</feature>
<dbReference type="InterPro" id="IPR036179">
    <property type="entry name" value="Ig-like_dom_sf"/>
</dbReference>
<dbReference type="OrthoDB" id="10253954at2759"/>
<dbReference type="PROSITE" id="PS50853">
    <property type="entry name" value="FN3"/>
    <property type="match status" value="6"/>
</dbReference>
<evidence type="ECO:0000313" key="6">
    <source>
        <dbReference type="Proteomes" id="UP000298663"/>
    </source>
</evidence>
<dbReference type="Gene3D" id="2.60.40.10">
    <property type="entry name" value="Immunoglobulins"/>
    <property type="match status" value="8"/>
</dbReference>
<evidence type="ECO:0000256" key="1">
    <source>
        <dbReference type="ARBA" id="ARBA00022737"/>
    </source>
</evidence>
<feature type="domain" description="Fibronectin type-III" evidence="4">
    <location>
        <begin position="885"/>
        <end position="998"/>
    </location>
</feature>
<feature type="region of interest" description="Disordered" evidence="2">
    <location>
        <begin position="979"/>
        <end position="1024"/>
    </location>
</feature>
<name>A0A4U5MD71_STECR</name>
<dbReference type="InterPro" id="IPR003961">
    <property type="entry name" value="FN3_dom"/>
</dbReference>
<accession>A0A4U5MD71</accession>
<dbReference type="Proteomes" id="UP000298663">
    <property type="component" value="Unassembled WGS sequence"/>
</dbReference>
<evidence type="ECO:0000259" key="4">
    <source>
        <dbReference type="PROSITE" id="PS50853"/>
    </source>
</evidence>
<feature type="compositionally biased region" description="Basic residues" evidence="2">
    <location>
        <begin position="1015"/>
        <end position="1024"/>
    </location>
</feature>
<dbReference type="SUPFAM" id="SSF48726">
    <property type="entry name" value="Immunoglobulin"/>
    <property type="match status" value="2"/>
</dbReference>
<evidence type="ECO:0000259" key="3">
    <source>
        <dbReference type="PROSITE" id="PS50835"/>
    </source>
</evidence>
<reference evidence="5 6" key="1">
    <citation type="journal article" date="2015" name="Genome Biol.">
        <title>Comparative genomics of Steinernema reveals deeply conserved gene regulatory networks.</title>
        <authorList>
            <person name="Dillman A.R."/>
            <person name="Macchietto M."/>
            <person name="Porter C.F."/>
            <person name="Rogers A."/>
            <person name="Williams B."/>
            <person name="Antoshechkin I."/>
            <person name="Lee M.M."/>
            <person name="Goodwin Z."/>
            <person name="Lu X."/>
            <person name="Lewis E.E."/>
            <person name="Goodrich-Blair H."/>
            <person name="Stock S.P."/>
            <person name="Adams B.J."/>
            <person name="Sternberg P.W."/>
            <person name="Mortazavi A."/>
        </authorList>
    </citation>
    <scope>NUCLEOTIDE SEQUENCE [LARGE SCALE GENOMIC DNA]</scope>
    <source>
        <strain evidence="5 6">ALL</strain>
    </source>
</reference>
<dbReference type="InterPro" id="IPR013783">
    <property type="entry name" value="Ig-like_fold"/>
</dbReference>
<dbReference type="EMBL" id="AZBU02000008">
    <property type="protein sequence ID" value="TKR67061.1"/>
    <property type="molecule type" value="Genomic_DNA"/>
</dbReference>
<dbReference type="STRING" id="34508.A0A4U5MD71"/>
<dbReference type="PANTHER" id="PTHR13817:SF173">
    <property type="entry name" value="FRAZZLED"/>
    <property type="match status" value="1"/>
</dbReference>
<gene>
    <name evidence="5" type="ORF">L596_023270</name>
</gene>
<dbReference type="InterPro" id="IPR036116">
    <property type="entry name" value="FN3_sf"/>
</dbReference>
<feature type="domain" description="Fibronectin type-III" evidence="4">
    <location>
        <begin position="65"/>
        <end position="162"/>
    </location>
</feature>
<dbReference type="SUPFAM" id="SSF49265">
    <property type="entry name" value="Fibronectin type III"/>
    <property type="match status" value="4"/>
</dbReference>
<keyword evidence="1" id="KW-0677">Repeat</keyword>
<organism evidence="5 6">
    <name type="scientific">Steinernema carpocapsae</name>
    <name type="common">Entomopathogenic nematode</name>
    <dbReference type="NCBI Taxonomy" id="34508"/>
    <lineage>
        <taxon>Eukaryota</taxon>
        <taxon>Metazoa</taxon>
        <taxon>Ecdysozoa</taxon>
        <taxon>Nematoda</taxon>
        <taxon>Chromadorea</taxon>
        <taxon>Rhabditida</taxon>
        <taxon>Tylenchina</taxon>
        <taxon>Panagrolaimomorpha</taxon>
        <taxon>Strongyloidoidea</taxon>
        <taxon>Steinernematidae</taxon>
        <taxon>Steinernema</taxon>
    </lineage>
</organism>
<dbReference type="InterPro" id="IPR007110">
    <property type="entry name" value="Ig-like_dom"/>
</dbReference>
<protein>
    <recommendedName>
        <fullName evidence="7">Fibronectin type III domain protein</fullName>
    </recommendedName>
</protein>
<reference evidence="5 6" key="2">
    <citation type="journal article" date="2019" name="G3 (Bethesda)">
        <title>Hybrid Assembly of the Genome of the Entomopathogenic Nematode Steinernema carpocapsae Identifies the X-Chromosome.</title>
        <authorList>
            <person name="Serra L."/>
            <person name="Macchietto M."/>
            <person name="Macias-Munoz A."/>
            <person name="McGill C.J."/>
            <person name="Rodriguez I.M."/>
            <person name="Rodriguez B."/>
            <person name="Murad R."/>
            <person name="Mortazavi A."/>
        </authorList>
    </citation>
    <scope>NUCLEOTIDE SEQUENCE [LARGE SCALE GENOMIC DNA]</scope>
    <source>
        <strain evidence="5 6">ALL</strain>
    </source>
</reference>
<evidence type="ECO:0000313" key="5">
    <source>
        <dbReference type="EMBL" id="TKR67061.1"/>
    </source>
</evidence>
<proteinExistence type="predicted"/>
<dbReference type="PROSITE" id="PS50835">
    <property type="entry name" value="IG_LIKE"/>
    <property type="match status" value="3"/>
</dbReference>
<dbReference type="SMART" id="SM00060">
    <property type="entry name" value="FN3"/>
    <property type="match status" value="6"/>
</dbReference>
<dbReference type="AlphaFoldDB" id="A0A4U5MD71"/>
<feature type="region of interest" description="Disordered" evidence="2">
    <location>
        <begin position="667"/>
        <end position="692"/>
    </location>
</feature>